<feature type="transmembrane region" description="Helical" evidence="1">
    <location>
        <begin position="12"/>
        <end position="33"/>
    </location>
</feature>
<dbReference type="InterPro" id="IPR036102">
    <property type="entry name" value="OsmC/Ohrsf"/>
</dbReference>
<keyword evidence="1" id="KW-0472">Membrane</keyword>
<comment type="caution">
    <text evidence="2">The sequence shown here is derived from an EMBL/GenBank/DDBJ whole genome shotgun (WGS) entry which is preliminary data.</text>
</comment>
<keyword evidence="1" id="KW-0812">Transmembrane</keyword>
<accession>A0A1F6V2B3</accession>
<evidence type="ECO:0000256" key="1">
    <source>
        <dbReference type="SAM" id="Phobius"/>
    </source>
</evidence>
<evidence type="ECO:0008006" key="4">
    <source>
        <dbReference type="Google" id="ProtNLM"/>
    </source>
</evidence>
<reference evidence="2 3" key="1">
    <citation type="journal article" date="2016" name="Nat. Commun.">
        <title>Thousands of microbial genomes shed light on interconnected biogeochemical processes in an aquifer system.</title>
        <authorList>
            <person name="Anantharaman K."/>
            <person name="Brown C.T."/>
            <person name="Hug L.A."/>
            <person name="Sharon I."/>
            <person name="Castelle C.J."/>
            <person name="Probst A.J."/>
            <person name="Thomas B.C."/>
            <person name="Singh A."/>
            <person name="Wilkins M.J."/>
            <person name="Karaoz U."/>
            <person name="Brodie E.L."/>
            <person name="Williams K.H."/>
            <person name="Hubbard S.S."/>
            <person name="Banfield J.F."/>
        </authorList>
    </citation>
    <scope>NUCLEOTIDE SEQUENCE [LARGE SCALE GENOMIC DNA]</scope>
</reference>
<dbReference type="InterPro" id="IPR015946">
    <property type="entry name" value="KH_dom-like_a/b"/>
</dbReference>
<dbReference type="AlphaFoldDB" id="A0A1F6V2B3"/>
<feature type="transmembrane region" description="Helical" evidence="1">
    <location>
        <begin position="75"/>
        <end position="97"/>
    </location>
</feature>
<evidence type="ECO:0000313" key="2">
    <source>
        <dbReference type="EMBL" id="OGI63689.1"/>
    </source>
</evidence>
<proteinExistence type="predicted"/>
<name>A0A1F6V2B3_9PROT</name>
<keyword evidence="1" id="KW-1133">Transmembrane helix</keyword>
<dbReference type="Gene3D" id="3.30.300.20">
    <property type="match status" value="2"/>
</dbReference>
<evidence type="ECO:0000313" key="3">
    <source>
        <dbReference type="Proteomes" id="UP000179076"/>
    </source>
</evidence>
<dbReference type="EMBL" id="MFSP01000148">
    <property type="protein sequence ID" value="OGI63689.1"/>
    <property type="molecule type" value="Genomic_DNA"/>
</dbReference>
<protein>
    <recommendedName>
        <fullName evidence="4">OsmC family protein</fullName>
    </recommendedName>
</protein>
<dbReference type="Proteomes" id="UP000179076">
    <property type="component" value="Unassembled WGS sequence"/>
</dbReference>
<sequence length="379" mass="40008">MASIESSSYPLVFPVANAAALGFGVAASAGPVIRTTSRALTGMHKEAIVCNSAGAAWRMVSDEGPYLNGTDLAPFPLAFFTAGMAADFMAAMAATLAQRQIAYRDIHFTQDNRYSMTGSALKGTMTGGALPVELRVNIDADVDRNELAELVTTAIDAASVSALLRTRLDSEFSLTVNGRQTTTGRVAPLATAIDGRVDGFDAAAPSPTGGFAPNIIEKLESAATVFGVDGGAGSSLSPEQDRILHVRGICDLRDDGLIDIRTQLLKPIGSVFRFLATSAARDTRAPSGLAYLSAGIGFCYMTQLGRYAHIVKKPLNSYRLVQDTRFGTSGNLAPVRTHVLLDTPEGDNYGRTLVDIGEQTCFLHAVCRSNVVTNIAVNP</sequence>
<dbReference type="SUPFAM" id="SSF82784">
    <property type="entry name" value="OsmC-like"/>
    <property type="match status" value="2"/>
</dbReference>
<organism evidence="2 3">
    <name type="scientific">Candidatus Muproteobacteria bacterium RBG_16_60_9</name>
    <dbReference type="NCBI Taxonomy" id="1817755"/>
    <lineage>
        <taxon>Bacteria</taxon>
        <taxon>Pseudomonadati</taxon>
        <taxon>Pseudomonadota</taxon>
        <taxon>Candidatus Muproteobacteria</taxon>
    </lineage>
</organism>
<gene>
    <name evidence="2" type="ORF">A2W18_01515</name>
</gene>